<proteinExistence type="predicted"/>
<organism evidence="2 3">
    <name type="scientific">Oceanobacillus sojae</name>
    <dbReference type="NCBI Taxonomy" id="582851"/>
    <lineage>
        <taxon>Bacteria</taxon>
        <taxon>Bacillati</taxon>
        <taxon>Bacillota</taxon>
        <taxon>Bacilli</taxon>
        <taxon>Bacillales</taxon>
        <taxon>Bacillaceae</taxon>
        <taxon>Oceanobacillus</taxon>
    </lineage>
</organism>
<evidence type="ECO:0000313" key="2">
    <source>
        <dbReference type="EMBL" id="GEN87027.1"/>
    </source>
</evidence>
<dbReference type="AlphaFoldDB" id="A0A511ZHW2"/>
<evidence type="ECO:0000256" key="1">
    <source>
        <dbReference type="SAM" id="Phobius"/>
    </source>
</evidence>
<sequence length="66" mass="7662">MTNMIAYLFGRLIGAFLLSLLFTWIWSLIYRAIKKKPISNFWLKVLIIAVIFTIISLVGTMNQQNL</sequence>
<protein>
    <submittedName>
        <fullName evidence="2">Uncharacterized protein</fullName>
    </submittedName>
</protein>
<keyword evidence="3" id="KW-1185">Reference proteome</keyword>
<keyword evidence="1" id="KW-0472">Membrane</keyword>
<dbReference type="Proteomes" id="UP000321558">
    <property type="component" value="Unassembled WGS sequence"/>
</dbReference>
<keyword evidence="1" id="KW-1133">Transmembrane helix</keyword>
<reference evidence="2 3" key="1">
    <citation type="submission" date="2019-07" db="EMBL/GenBank/DDBJ databases">
        <title>Whole genome shotgun sequence of Oceanobacillus sojae NBRC 105379.</title>
        <authorList>
            <person name="Hosoyama A."/>
            <person name="Uohara A."/>
            <person name="Ohji S."/>
            <person name="Ichikawa N."/>
        </authorList>
    </citation>
    <scope>NUCLEOTIDE SEQUENCE [LARGE SCALE GENOMIC DNA]</scope>
    <source>
        <strain evidence="2 3">NBRC 105379</strain>
    </source>
</reference>
<dbReference type="OrthoDB" id="2721188at2"/>
<keyword evidence="1" id="KW-0812">Transmembrane</keyword>
<gene>
    <name evidence="2" type="ORF">OSO01_17660</name>
</gene>
<evidence type="ECO:0000313" key="3">
    <source>
        <dbReference type="Proteomes" id="UP000321558"/>
    </source>
</evidence>
<accession>A0A511ZHW2</accession>
<dbReference type="RefSeq" id="WP_147210043.1">
    <property type="nucleotide sequence ID" value="NZ_BJYM01000006.1"/>
</dbReference>
<comment type="caution">
    <text evidence="2">The sequence shown here is derived from an EMBL/GenBank/DDBJ whole genome shotgun (WGS) entry which is preliminary data.</text>
</comment>
<dbReference type="EMBL" id="BJYM01000006">
    <property type="protein sequence ID" value="GEN87027.1"/>
    <property type="molecule type" value="Genomic_DNA"/>
</dbReference>
<feature type="transmembrane region" description="Helical" evidence="1">
    <location>
        <begin position="6"/>
        <end position="29"/>
    </location>
</feature>
<feature type="transmembrane region" description="Helical" evidence="1">
    <location>
        <begin position="41"/>
        <end position="61"/>
    </location>
</feature>
<name>A0A511ZHW2_9BACI</name>